<accession>A0A9P8SZW3</accession>
<evidence type="ECO:0000256" key="8">
    <source>
        <dbReference type="SAM" id="MobiDB-lite"/>
    </source>
</evidence>
<dbReference type="GO" id="GO:0005634">
    <property type="term" value="C:nucleus"/>
    <property type="evidence" value="ECO:0007669"/>
    <property type="project" value="UniProtKB-SubCell"/>
</dbReference>
<dbReference type="InterPro" id="IPR036864">
    <property type="entry name" value="Zn2-C6_fun-type_DNA-bd_sf"/>
</dbReference>
<evidence type="ECO:0000313" key="11">
    <source>
        <dbReference type="Proteomes" id="UP000788993"/>
    </source>
</evidence>
<comment type="subcellular location">
    <subcellularLocation>
        <location evidence="1">Nucleus</location>
    </subcellularLocation>
</comment>
<dbReference type="SUPFAM" id="SSF57701">
    <property type="entry name" value="Zn2/Cys6 DNA-binding domain"/>
    <property type="match status" value="1"/>
</dbReference>
<dbReference type="CDD" id="cd00067">
    <property type="entry name" value="GAL4"/>
    <property type="match status" value="1"/>
</dbReference>
<feature type="domain" description="Zn(2)-C6 fungal-type" evidence="9">
    <location>
        <begin position="9"/>
        <end position="40"/>
    </location>
</feature>
<keyword evidence="4" id="KW-0805">Transcription regulation</keyword>
<keyword evidence="6" id="KW-0804">Transcription</keyword>
<comment type="caution">
    <text evidence="10">The sequence shown here is derived from an EMBL/GenBank/DDBJ whole genome shotgun (WGS) entry which is preliminary data.</text>
</comment>
<dbReference type="SMART" id="SM00906">
    <property type="entry name" value="Fungal_trans"/>
    <property type="match status" value="1"/>
</dbReference>
<dbReference type="GO" id="GO:0003677">
    <property type="term" value="F:DNA binding"/>
    <property type="evidence" value="ECO:0007669"/>
    <property type="project" value="UniProtKB-KW"/>
</dbReference>
<evidence type="ECO:0000259" key="9">
    <source>
        <dbReference type="PROSITE" id="PS50048"/>
    </source>
</evidence>
<evidence type="ECO:0000256" key="5">
    <source>
        <dbReference type="ARBA" id="ARBA00023125"/>
    </source>
</evidence>
<dbReference type="InterPro" id="IPR001138">
    <property type="entry name" value="Zn2Cys6_DnaBD"/>
</dbReference>
<dbReference type="PANTHER" id="PTHR31313">
    <property type="entry name" value="TY1 ENHANCER ACTIVATOR"/>
    <property type="match status" value="1"/>
</dbReference>
<evidence type="ECO:0000256" key="7">
    <source>
        <dbReference type="ARBA" id="ARBA00023242"/>
    </source>
</evidence>
<evidence type="ECO:0000313" key="10">
    <source>
        <dbReference type="EMBL" id="KAH3659946.1"/>
    </source>
</evidence>
<proteinExistence type="predicted"/>
<keyword evidence="2" id="KW-0479">Metal-binding</keyword>
<dbReference type="GO" id="GO:0006351">
    <property type="term" value="P:DNA-templated transcription"/>
    <property type="evidence" value="ECO:0007669"/>
    <property type="project" value="InterPro"/>
</dbReference>
<feature type="compositionally biased region" description="Polar residues" evidence="8">
    <location>
        <begin position="83"/>
        <end position="95"/>
    </location>
</feature>
<dbReference type="CDD" id="cd12148">
    <property type="entry name" value="fungal_TF_MHR"/>
    <property type="match status" value="1"/>
</dbReference>
<protein>
    <recommendedName>
        <fullName evidence="9">Zn(2)-C6 fungal-type domain-containing protein</fullName>
    </recommendedName>
</protein>
<dbReference type="GO" id="GO:0008270">
    <property type="term" value="F:zinc ion binding"/>
    <property type="evidence" value="ECO:0007669"/>
    <property type="project" value="InterPro"/>
</dbReference>
<keyword evidence="11" id="KW-1185">Reference proteome</keyword>
<dbReference type="SMART" id="SM00066">
    <property type="entry name" value="GAL4"/>
    <property type="match status" value="1"/>
</dbReference>
<dbReference type="EMBL" id="JAEUBD010001504">
    <property type="protein sequence ID" value="KAH3659946.1"/>
    <property type="molecule type" value="Genomic_DNA"/>
</dbReference>
<dbReference type="Proteomes" id="UP000788993">
    <property type="component" value="Unassembled WGS sequence"/>
</dbReference>
<dbReference type="PANTHER" id="PTHR31313:SF81">
    <property type="entry name" value="TY1 ENHANCER ACTIVATOR"/>
    <property type="match status" value="1"/>
</dbReference>
<gene>
    <name evidence="10" type="ORF">OGATHE_005991</name>
</gene>
<evidence type="ECO:0000256" key="6">
    <source>
        <dbReference type="ARBA" id="ARBA00023163"/>
    </source>
</evidence>
<dbReference type="Pfam" id="PF00172">
    <property type="entry name" value="Zn_clus"/>
    <property type="match status" value="1"/>
</dbReference>
<dbReference type="Pfam" id="PF04082">
    <property type="entry name" value="Fungal_trans"/>
    <property type="match status" value="1"/>
</dbReference>
<evidence type="ECO:0000256" key="2">
    <source>
        <dbReference type="ARBA" id="ARBA00022723"/>
    </source>
</evidence>
<dbReference type="GO" id="GO:0000981">
    <property type="term" value="F:DNA-binding transcription factor activity, RNA polymerase II-specific"/>
    <property type="evidence" value="ECO:0007669"/>
    <property type="project" value="InterPro"/>
</dbReference>
<feature type="region of interest" description="Disordered" evidence="8">
    <location>
        <begin position="83"/>
        <end position="102"/>
    </location>
</feature>
<organism evidence="10 11">
    <name type="scientific">Ogataea polymorpha</name>
    <dbReference type="NCBI Taxonomy" id="460523"/>
    <lineage>
        <taxon>Eukaryota</taxon>
        <taxon>Fungi</taxon>
        <taxon>Dikarya</taxon>
        <taxon>Ascomycota</taxon>
        <taxon>Saccharomycotina</taxon>
        <taxon>Pichiomycetes</taxon>
        <taxon>Pichiales</taxon>
        <taxon>Pichiaceae</taxon>
        <taxon>Ogataea</taxon>
    </lineage>
</organism>
<keyword evidence="5" id="KW-0238">DNA-binding</keyword>
<reference evidence="10" key="2">
    <citation type="submission" date="2021-01" db="EMBL/GenBank/DDBJ databases">
        <authorList>
            <person name="Schikora-Tamarit M.A."/>
        </authorList>
    </citation>
    <scope>NUCLEOTIDE SEQUENCE</scope>
    <source>
        <strain evidence="10">NCAIM Y.01608</strain>
    </source>
</reference>
<dbReference type="InterPro" id="IPR051615">
    <property type="entry name" value="Transcr_Regulatory_Elem"/>
</dbReference>
<dbReference type="InterPro" id="IPR007219">
    <property type="entry name" value="XnlR_reg_dom"/>
</dbReference>
<evidence type="ECO:0000256" key="1">
    <source>
        <dbReference type="ARBA" id="ARBA00004123"/>
    </source>
</evidence>
<reference evidence="10" key="1">
    <citation type="journal article" date="2021" name="Open Biol.">
        <title>Shared evolutionary footprints suggest mitochondrial oxidative damage underlies multiple complex I losses in fungi.</title>
        <authorList>
            <person name="Schikora-Tamarit M.A."/>
            <person name="Marcet-Houben M."/>
            <person name="Nosek J."/>
            <person name="Gabaldon T."/>
        </authorList>
    </citation>
    <scope>NUCLEOTIDE SEQUENCE</scope>
    <source>
        <strain evidence="10">NCAIM Y.01608</strain>
    </source>
</reference>
<sequence length="631" mass="72801">MERRRATVTCLKCRSKKIKCDVSVLHPCSSCRKHGFECIKFEKDRRKERHDSKYIESLEEEVKLQKDVLAQLQRHSAEISRLLSESTTAPSTVSKPTEDKEDRNALYPWTESFPQYKNQSLAVYGPTSIFDSVSIPNSEMDEVDQLKHLNSNSEILECIKLFFRWLYPDMHYFLYREAFLLDFFHPKIDFSYCSKELVFSICSIGSLLSDNEQIRQKSKTFYERARQSLLNKIDHPTITSLQSFLILGLYDIYNGCNNGGWMLTGIGLRMGFNLGFQLSPKSYHPEANEEVNETNIGIRSRVLWGSYVVDHFISLILGRPSVLKMSQATMEESNTMPDLYWIKEFTYTDPQKIGETPKRIDIANPLKATIDLINITEGMLHDMFTGTGLKEQSFVLSEKLALLQKYNQQLVHWKENLPSEISWRTKDLLEEGTDPTKMALRYYYYIVVLCLNRPFIRHREKCPQSVSVCKSTINDLYMAVMTFTGLHGYNRCSILIIYSSILSVSVILLSSGKNVAKYLEENPGAESQFFDFMDVLRKAGKTWKLAEKSYTMIRSRLLNDYGYDFDLGYAAHIQTSLPQPMPMSQTPRDPNPLDSTFGGPPLYMTSEDIDIWGSLFPDYDLEEPLDPLIKK</sequence>
<name>A0A9P8SZW3_9ASCO</name>
<evidence type="ECO:0000256" key="4">
    <source>
        <dbReference type="ARBA" id="ARBA00023015"/>
    </source>
</evidence>
<keyword evidence="3" id="KW-0862">Zinc</keyword>
<evidence type="ECO:0000256" key="3">
    <source>
        <dbReference type="ARBA" id="ARBA00022833"/>
    </source>
</evidence>
<dbReference type="PROSITE" id="PS00463">
    <property type="entry name" value="ZN2_CY6_FUNGAL_1"/>
    <property type="match status" value="1"/>
</dbReference>
<dbReference type="AlphaFoldDB" id="A0A9P8SZW3"/>
<dbReference type="Gene3D" id="4.10.240.10">
    <property type="entry name" value="Zn(2)-C6 fungal-type DNA-binding domain"/>
    <property type="match status" value="1"/>
</dbReference>
<dbReference type="PROSITE" id="PS50048">
    <property type="entry name" value="ZN2_CY6_FUNGAL_2"/>
    <property type="match status" value="1"/>
</dbReference>
<keyword evidence="7" id="KW-0539">Nucleus</keyword>